<dbReference type="SMART" id="SM00558">
    <property type="entry name" value="JmjC"/>
    <property type="match status" value="1"/>
</dbReference>
<dbReference type="Proteomes" id="UP000623687">
    <property type="component" value="Unassembled WGS sequence"/>
</dbReference>
<dbReference type="GO" id="GO:0006357">
    <property type="term" value="P:regulation of transcription by RNA polymerase II"/>
    <property type="evidence" value="ECO:0007669"/>
    <property type="project" value="TreeGrafter"/>
</dbReference>
<dbReference type="PROSITE" id="PS51184">
    <property type="entry name" value="JMJC"/>
    <property type="match status" value="1"/>
</dbReference>
<dbReference type="Pfam" id="PF02373">
    <property type="entry name" value="JmjC"/>
    <property type="match status" value="1"/>
</dbReference>
<evidence type="ECO:0000256" key="1">
    <source>
        <dbReference type="ARBA" id="ARBA00004123"/>
    </source>
</evidence>
<evidence type="ECO:0000313" key="6">
    <source>
        <dbReference type="EMBL" id="KAF7424849.1"/>
    </source>
</evidence>
<dbReference type="GeneID" id="59379978"/>
<keyword evidence="7" id="KW-1185">Reference proteome</keyword>
<feature type="compositionally biased region" description="Pro residues" evidence="4">
    <location>
        <begin position="355"/>
        <end position="368"/>
    </location>
</feature>
<feature type="domain" description="JmjC" evidence="5">
    <location>
        <begin position="139"/>
        <end position="306"/>
    </location>
</feature>
<accession>A0A8H6ZR00</accession>
<reference evidence="6" key="1">
    <citation type="submission" date="2019-07" db="EMBL/GenBank/DDBJ databases">
        <authorList>
            <person name="Palmer J.M."/>
        </authorList>
    </citation>
    <scope>NUCLEOTIDE SEQUENCE</scope>
    <source>
        <strain evidence="6">PC9</strain>
    </source>
</reference>
<dbReference type="InterPro" id="IPR045109">
    <property type="entry name" value="LSDs-like"/>
</dbReference>
<dbReference type="OrthoDB" id="1667110at2759"/>
<dbReference type="EMBL" id="JACETU010000007">
    <property type="protein sequence ID" value="KAF7424849.1"/>
    <property type="molecule type" value="Genomic_DNA"/>
</dbReference>
<dbReference type="RefSeq" id="XP_036629043.1">
    <property type="nucleotide sequence ID" value="XM_036779654.1"/>
</dbReference>
<evidence type="ECO:0000256" key="2">
    <source>
        <dbReference type="ARBA" id="ARBA00022723"/>
    </source>
</evidence>
<evidence type="ECO:0000256" key="4">
    <source>
        <dbReference type="SAM" id="MobiDB-lite"/>
    </source>
</evidence>
<proteinExistence type="predicted"/>
<dbReference type="InterPro" id="IPR003347">
    <property type="entry name" value="JmjC_dom"/>
</dbReference>
<sequence length="569" mass="61644">MLHTDDLRSLISDLGDALAQDPLPQTVEQTPEYKEFYTACSAGTPLLIDCPASGTLEGWTLQRLSALFGDSACTLEDCETGQKHASTIQHFISSLLLPEEAGKPPLKLKDYPPQATFASAFPTLCRSFQFALPCPAVTSFEGPANITNYFPSNYLITPDLGPKAYIATANNTDPSTNHGTTRLHMDLCDAINIMLPLRADSAAVWHIFAASDADKLRKFLAKKYPDEQINHIHAQHTYLAPDDLKDLAQKYDVHPYVFTQRGNQAVLIPTGCAHQVLNLSPCAKIAVDFLSHHSIARCGDISEQLRMMDQDFPPEERRPDVLEFKNLLLHAWIGLSRLHCILDPVHIDGGSSPLTPSPESPPSTPSPLTPLGSPKIPHIAMVERSESPNVPLTPFLTHPPSSNPFANPPDAMDIDSTHGTNANPPTPALPSMPAPLPNELAADTEASLGMNLLNLPSRADPPANPPDAMDIDFNAINANPLAPMPPLPTPVSKPPKRRPVLVPATWRRVETTNQTLVEAGSSTSQPLAHAGPSIAPMAFVMRSHSGQVVERKELALDENALSLVESVSR</sequence>
<comment type="subcellular location">
    <subcellularLocation>
        <location evidence="1">Nucleus</location>
    </subcellularLocation>
</comment>
<dbReference type="GO" id="GO:0046872">
    <property type="term" value="F:metal ion binding"/>
    <property type="evidence" value="ECO:0007669"/>
    <property type="project" value="UniProtKB-KW"/>
</dbReference>
<keyword evidence="3" id="KW-0539">Nucleus</keyword>
<dbReference type="PANTHER" id="PTHR12549">
    <property type="entry name" value="JMJC DOMAIN-CONTAINING HISTONE DEMETHYLATION PROTEIN"/>
    <property type="match status" value="1"/>
</dbReference>
<protein>
    <recommendedName>
        <fullName evidence="5">JmjC domain-containing protein</fullName>
    </recommendedName>
</protein>
<dbReference type="GO" id="GO:0032454">
    <property type="term" value="F:histone H3K9 demethylase activity"/>
    <property type="evidence" value="ECO:0007669"/>
    <property type="project" value="InterPro"/>
</dbReference>
<feature type="region of interest" description="Disordered" evidence="4">
    <location>
        <begin position="399"/>
        <end position="431"/>
    </location>
</feature>
<evidence type="ECO:0000256" key="3">
    <source>
        <dbReference type="ARBA" id="ARBA00023242"/>
    </source>
</evidence>
<dbReference type="SUPFAM" id="SSF51197">
    <property type="entry name" value="Clavaminate synthase-like"/>
    <property type="match status" value="1"/>
</dbReference>
<dbReference type="GO" id="GO:0000118">
    <property type="term" value="C:histone deacetylase complex"/>
    <property type="evidence" value="ECO:0007669"/>
    <property type="project" value="TreeGrafter"/>
</dbReference>
<dbReference type="AlphaFoldDB" id="A0A8H6ZR00"/>
<dbReference type="GO" id="GO:0000785">
    <property type="term" value="C:chromatin"/>
    <property type="evidence" value="ECO:0007669"/>
    <property type="project" value="TreeGrafter"/>
</dbReference>
<dbReference type="PANTHER" id="PTHR12549:SF38">
    <property type="entry name" value="JMJC DOMAIN-CONTAINING HISTONE DEMETHYLASE 2, ISOFORM A"/>
    <property type="match status" value="1"/>
</dbReference>
<gene>
    <name evidence="6" type="ORF">PC9H_010160</name>
</gene>
<keyword evidence="2" id="KW-0479">Metal-binding</keyword>
<evidence type="ECO:0000313" key="7">
    <source>
        <dbReference type="Proteomes" id="UP000623687"/>
    </source>
</evidence>
<dbReference type="VEuPathDB" id="FungiDB:PC9H_010160"/>
<dbReference type="GO" id="GO:0031490">
    <property type="term" value="F:chromatin DNA binding"/>
    <property type="evidence" value="ECO:0007669"/>
    <property type="project" value="TreeGrafter"/>
</dbReference>
<evidence type="ECO:0000259" key="5">
    <source>
        <dbReference type="PROSITE" id="PS51184"/>
    </source>
</evidence>
<organism evidence="6 7">
    <name type="scientific">Pleurotus ostreatus</name>
    <name type="common">Oyster mushroom</name>
    <name type="synonym">White-rot fungus</name>
    <dbReference type="NCBI Taxonomy" id="5322"/>
    <lineage>
        <taxon>Eukaryota</taxon>
        <taxon>Fungi</taxon>
        <taxon>Dikarya</taxon>
        <taxon>Basidiomycota</taxon>
        <taxon>Agaricomycotina</taxon>
        <taxon>Agaricomycetes</taxon>
        <taxon>Agaricomycetidae</taxon>
        <taxon>Agaricales</taxon>
        <taxon>Pleurotineae</taxon>
        <taxon>Pleurotaceae</taxon>
        <taxon>Pleurotus</taxon>
    </lineage>
</organism>
<comment type="caution">
    <text evidence="6">The sequence shown here is derived from an EMBL/GenBank/DDBJ whole genome shotgun (WGS) entry which is preliminary data.</text>
</comment>
<name>A0A8H6ZR00_PLEOS</name>
<feature type="region of interest" description="Disordered" evidence="4">
    <location>
        <begin position="351"/>
        <end position="374"/>
    </location>
</feature>
<dbReference type="GO" id="GO:0003712">
    <property type="term" value="F:transcription coregulator activity"/>
    <property type="evidence" value="ECO:0007669"/>
    <property type="project" value="TreeGrafter"/>
</dbReference>
<dbReference type="Gene3D" id="2.60.120.650">
    <property type="entry name" value="Cupin"/>
    <property type="match status" value="1"/>
</dbReference>